<evidence type="ECO:0000313" key="2">
    <source>
        <dbReference type="EMBL" id="CAI6230900.1"/>
    </source>
</evidence>
<dbReference type="InterPro" id="IPR011009">
    <property type="entry name" value="Kinase-like_dom_sf"/>
</dbReference>
<dbReference type="InterPro" id="IPR056002">
    <property type="entry name" value="DUF7580"/>
</dbReference>
<dbReference type="Gene3D" id="1.10.510.10">
    <property type="entry name" value="Transferase(Phosphotransferase) domain 1"/>
    <property type="match status" value="1"/>
</dbReference>
<dbReference type="Pfam" id="PF24476">
    <property type="entry name" value="DUF7580"/>
    <property type="match status" value="1"/>
</dbReference>
<dbReference type="GO" id="GO:0005524">
    <property type="term" value="F:ATP binding"/>
    <property type="evidence" value="ECO:0007669"/>
    <property type="project" value="InterPro"/>
</dbReference>
<dbReference type="EMBL" id="CAOQHR010000001">
    <property type="protein sequence ID" value="CAI6230900.1"/>
    <property type="molecule type" value="Genomic_DNA"/>
</dbReference>
<organism evidence="2 3">
    <name type="scientific">Periconia digitata</name>
    <dbReference type="NCBI Taxonomy" id="1303443"/>
    <lineage>
        <taxon>Eukaryota</taxon>
        <taxon>Fungi</taxon>
        <taxon>Dikarya</taxon>
        <taxon>Ascomycota</taxon>
        <taxon>Pezizomycotina</taxon>
        <taxon>Dothideomycetes</taxon>
        <taxon>Pleosporomycetidae</taxon>
        <taxon>Pleosporales</taxon>
        <taxon>Massarineae</taxon>
        <taxon>Periconiaceae</taxon>
        <taxon>Periconia</taxon>
    </lineage>
</organism>
<keyword evidence="3" id="KW-1185">Reference proteome</keyword>
<evidence type="ECO:0000313" key="3">
    <source>
        <dbReference type="Proteomes" id="UP001152607"/>
    </source>
</evidence>
<protein>
    <recommendedName>
        <fullName evidence="1">Protein kinase domain-containing protein</fullName>
    </recommendedName>
</protein>
<gene>
    <name evidence="2" type="ORF">PDIGIT_LOCUS210</name>
</gene>
<dbReference type="PROSITE" id="PS50011">
    <property type="entry name" value="PROTEIN_KINASE_DOM"/>
    <property type="match status" value="1"/>
</dbReference>
<dbReference type="Proteomes" id="UP001152607">
    <property type="component" value="Unassembled WGS sequence"/>
</dbReference>
<dbReference type="SUPFAM" id="SSF56112">
    <property type="entry name" value="Protein kinase-like (PK-like)"/>
    <property type="match status" value="1"/>
</dbReference>
<dbReference type="GO" id="GO:0004672">
    <property type="term" value="F:protein kinase activity"/>
    <property type="evidence" value="ECO:0007669"/>
    <property type="project" value="InterPro"/>
</dbReference>
<sequence length="515" mass="58396">MIDPVGAPLAIFATLVWCYGAGHNLVKKWQMYQQADERIRDHTVQLNDHCIRLDAQSKLLETVWSGLSTRHKTHFEDLAQILKRNLQAATDNLTGAEERKPRRFQRLRKKASSEALRYSFVFEAIEDSVKKLESWHTRFDSAFYLLTRVAGINLDPRLGENDSAPGQPVRRLRLLRKAVGGAASEQNQWLSASAGYSFQSMIPYSSVGSALYGSQQVLVDTLTPDSQAELDRTSKSIHDLGEILKQSDASTFGLLSCLGVFYQAPSSATAHRPKYNMLFTLPAGLRSPVSLRYLLRQKNSDSSMNERLNLAIGLAKSLLFVHNSKFVHKNIRPETVVVFSDNESKLGKCFLMGFEQFRPADGWTRRKGDARLERHVYRHPSRQGLYPETDYMMQHDIYSLGVLLLEIGLWTSFVEYDKDKKPTLLPFIGTKEILADKQEKRRSLALKARLMEATGYLPNRMGRRYTDVVLTCLSCLDDTEENIFGHESEFTDSDGVGVAVRFSETVLEQLQMITI</sequence>
<dbReference type="InterPro" id="IPR000719">
    <property type="entry name" value="Prot_kinase_dom"/>
</dbReference>
<feature type="domain" description="Protein kinase" evidence="1">
    <location>
        <begin position="196"/>
        <end position="515"/>
    </location>
</feature>
<dbReference type="OrthoDB" id="1911848at2759"/>
<dbReference type="PANTHER" id="PTHR37542">
    <property type="entry name" value="HELO DOMAIN-CONTAINING PROTEIN-RELATED"/>
    <property type="match status" value="1"/>
</dbReference>
<dbReference type="AlphaFoldDB" id="A0A9W4U0X3"/>
<proteinExistence type="predicted"/>
<accession>A0A9W4U0X3</accession>
<dbReference type="PANTHER" id="PTHR37542:SF1">
    <property type="entry name" value="PRION-INHIBITION AND PROPAGATION HELO DOMAIN-CONTAINING PROTEIN"/>
    <property type="match status" value="1"/>
</dbReference>
<name>A0A9W4U0X3_9PLEO</name>
<reference evidence="2" key="1">
    <citation type="submission" date="2023-01" db="EMBL/GenBank/DDBJ databases">
        <authorList>
            <person name="Van Ghelder C."/>
            <person name="Rancurel C."/>
        </authorList>
    </citation>
    <scope>NUCLEOTIDE SEQUENCE</scope>
    <source>
        <strain evidence="2">CNCM I-4278</strain>
    </source>
</reference>
<comment type="caution">
    <text evidence="2">The sequence shown here is derived from an EMBL/GenBank/DDBJ whole genome shotgun (WGS) entry which is preliminary data.</text>
</comment>
<evidence type="ECO:0000259" key="1">
    <source>
        <dbReference type="PROSITE" id="PS50011"/>
    </source>
</evidence>